<dbReference type="InterPro" id="IPR009078">
    <property type="entry name" value="Ferritin-like_SF"/>
</dbReference>
<gene>
    <name evidence="2" type="ORF">GCM10023093_27380</name>
</gene>
<dbReference type="PANTHER" id="PTHR30565:SF9">
    <property type="entry name" value="PROTEIN YCIF"/>
    <property type="match status" value="1"/>
</dbReference>
<reference evidence="3" key="1">
    <citation type="journal article" date="2019" name="Int. J. Syst. Evol. Microbiol.">
        <title>The Global Catalogue of Microorganisms (GCM) 10K type strain sequencing project: providing services to taxonomists for standard genome sequencing and annotation.</title>
        <authorList>
            <consortium name="The Broad Institute Genomics Platform"/>
            <consortium name="The Broad Institute Genome Sequencing Center for Infectious Disease"/>
            <person name="Wu L."/>
            <person name="Ma J."/>
        </authorList>
    </citation>
    <scope>NUCLEOTIDE SEQUENCE [LARGE SCALE GENOMIC DNA]</scope>
    <source>
        <strain evidence="3">JCM 32105</strain>
    </source>
</reference>
<dbReference type="Gene3D" id="1.20.1260.10">
    <property type="match status" value="1"/>
</dbReference>
<comment type="caution">
    <text evidence="2">The sequence shown here is derived from an EMBL/GenBank/DDBJ whole genome shotgun (WGS) entry which is preliminary data.</text>
</comment>
<organism evidence="2 3">
    <name type="scientific">Nemorincola caseinilytica</name>
    <dbReference type="NCBI Taxonomy" id="2054315"/>
    <lineage>
        <taxon>Bacteria</taxon>
        <taxon>Pseudomonadati</taxon>
        <taxon>Bacteroidota</taxon>
        <taxon>Chitinophagia</taxon>
        <taxon>Chitinophagales</taxon>
        <taxon>Chitinophagaceae</taxon>
        <taxon>Nemorincola</taxon>
    </lineage>
</organism>
<dbReference type="SUPFAM" id="SSF47240">
    <property type="entry name" value="Ferritin-like"/>
    <property type="match status" value="1"/>
</dbReference>
<dbReference type="Proteomes" id="UP001500067">
    <property type="component" value="Unassembled WGS sequence"/>
</dbReference>
<accession>A0ABP8NKL8</accession>
<proteinExistence type="predicted"/>
<keyword evidence="3" id="KW-1185">Reference proteome</keyword>
<dbReference type="RefSeq" id="WP_345084245.1">
    <property type="nucleotide sequence ID" value="NZ_BAABFA010000019.1"/>
</dbReference>
<evidence type="ECO:0000313" key="2">
    <source>
        <dbReference type="EMBL" id="GAA4468882.1"/>
    </source>
</evidence>
<dbReference type="InterPro" id="IPR010287">
    <property type="entry name" value="DUF892_YciF-like"/>
</dbReference>
<dbReference type="InterPro" id="IPR047114">
    <property type="entry name" value="YciF"/>
</dbReference>
<protein>
    <recommendedName>
        <fullName evidence="4">Ferritin-like metal-binding protein YciE</fullName>
    </recommendedName>
</protein>
<feature type="compositionally biased region" description="Basic and acidic residues" evidence="1">
    <location>
        <begin position="230"/>
        <end position="239"/>
    </location>
</feature>
<feature type="region of interest" description="Disordered" evidence="1">
    <location>
        <begin position="201"/>
        <end position="254"/>
    </location>
</feature>
<feature type="compositionally biased region" description="Acidic residues" evidence="1">
    <location>
        <begin position="208"/>
        <end position="229"/>
    </location>
</feature>
<dbReference type="CDD" id="cd07909">
    <property type="entry name" value="YciF"/>
    <property type="match status" value="1"/>
</dbReference>
<sequence>MQQYATFDESIKWVKFPILNNHMKKQAVSATEKNAKQKTSDNTAIEASKLMKLFEDELKDIYWAEKALTKAIPKMIKNATAMELTEALQSHLEETHEHVIRLEMVFQIIGKKAVAKKCEAMEGLIKEAEEIMEECDAGAMCDAGIISAGQKVEHYEIATYGTLRQFAATLGLADVASILEKTLAEEKAADETLTTVATTAVNVKAASEEENDEEDNEKDTDPGEIDEDAEVNKKTEKRENKKNRVRSVFISNVE</sequence>
<dbReference type="InterPro" id="IPR012347">
    <property type="entry name" value="Ferritin-like"/>
</dbReference>
<evidence type="ECO:0000256" key="1">
    <source>
        <dbReference type="SAM" id="MobiDB-lite"/>
    </source>
</evidence>
<evidence type="ECO:0008006" key="4">
    <source>
        <dbReference type="Google" id="ProtNLM"/>
    </source>
</evidence>
<evidence type="ECO:0000313" key="3">
    <source>
        <dbReference type="Proteomes" id="UP001500067"/>
    </source>
</evidence>
<name>A0ABP8NKL8_9BACT</name>
<dbReference type="PANTHER" id="PTHR30565">
    <property type="entry name" value="PROTEIN YCIF"/>
    <property type="match status" value="1"/>
</dbReference>
<dbReference type="Pfam" id="PF05974">
    <property type="entry name" value="DUF892"/>
    <property type="match status" value="1"/>
</dbReference>
<dbReference type="EMBL" id="BAABFA010000019">
    <property type="protein sequence ID" value="GAA4468882.1"/>
    <property type="molecule type" value="Genomic_DNA"/>
</dbReference>